<dbReference type="STRING" id="1801663.A2175_02105"/>
<feature type="transmembrane region" description="Helical" evidence="1">
    <location>
        <begin position="12"/>
        <end position="36"/>
    </location>
</feature>
<feature type="transmembrane region" description="Helical" evidence="1">
    <location>
        <begin position="56"/>
        <end position="75"/>
    </location>
</feature>
<sequence length="330" mass="37950">MKYPITIKRGPLSLIKNIIIVEVFVAALLVFSAYLLNVENVLRHTLAKFIRYDFSLVLAASLFQLLITIIIFLRWHNENYEIREKEIITKKGIFSVSQKSFPLKDIKEVAYRQNLLEKLTNCGTIVIQNLQSKSVLFLRNIENADLITDTLKSLIDKINLTEAEKEKKLSALELIFAGETQNLEFKESFRWDDKRRTINKDLEKTVMKAIASFLNLDGGKVIIGVSDNKSVNGLEADYGSLPRTDRDGFENHFNHIFNIMLGARFRQFVKLNFEKINNRDICLVEIAPSDSPVYVKVNNTEEFFVRTGNATTSLIMSETAEYIKSHWKES</sequence>
<dbReference type="Pfam" id="PF03703">
    <property type="entry name" value="bPH_2"/>
    <property type="match status" value="1"/>
</dbReference>
<dbReference type="InterPro" id="IPR038461">
    <property type="entry name" value="Schlafen_AlbA_2_dom_sf"/>
</dbReference>
<gene>
    <name evidence="4" type="ORF">A2175_02105</name>
</gene>
<protein>
    <recommendedName>
        <fullName evidence="6">Schlafen AlbA-2 domain-containing protein</fullName>
    </recommendedName>
</protein>
<evidence type="ECO:0000313" key="5">
    <source>
        <dbReference type="Proteomes" id="UP000176755"/>
    </source>
</evidence>
<dbReference type="Pfam" id="PF04326">
    <property type="entry name" value="SLFN_AlbA_2"/>
    <property type="match status" value="1"/>
</dbReference>
<feature type="domain" description="YdbS-like PH" evidence="2">
    <location>
        <begin position="75"/>
        <end position="149"/>
    </location>
</feature>
<keyword evidence="1" id="KW-0812">Transmembrane</keyword>
<evidence type="ECO:0000313" key="4">
    <source>
        <dbReference type="EMBL" id="OGZ18908.1"/>
    </source>
</evidence>
<comment type="caution">
    <text evidence="4">The sequence shown here is derived from an EMBL/GenBank/DDBJ whole genome shotgun (WGS) entry which is preliminary data.</text>
</comment>
<evidence type="ECO:0008006" key="6">
    <source>
        <dbReference type="Google" id="ProtNLM"/>
    </source>
</evidence>
<dbReference type="InterPro" id="IPR005182">
    <property type="entry name" value="YdbS-like_PH"/>
</dbReference>
<accession>A0A1G2E170</accession>
<dbReference type="EMBL" id="MHLY01000004">
    <property type="protein sequence ID" value="OGZ18908.1"/>
    <property type="molecule type" value="Genomic_DNA"/>
</dbReference>
<proteinExistence type="predicted"/>
<reference evidence="4 5" key="1">
    <citation type="journal article" date="2016" name="Nat. Commun.">
        <title>Thousands of microbial genomes shed light on interconnected biogeochemical processes in an aquifer system.</title>
        <authorList>
            <person name="Anantharaman K."/>
            <person name="Brown C.T."/>
            <person name="Hug L.A."/>
            <person name="Sharon I."/>
            <person name="Castelle C.J."/>
            <person name="Probst A.J."/>
            <person name="Thomas B.C."/>
            <person name="Singh A."/>
            <person name="Wilkins M.J."/>
            <person name="Karaoz U."/>
            <person name="Brodie E.L."/>
            <person name="Williams K.H."/>
            <person name="Hubbard S.S."/>
            <person name="Banfield J.F."/>
        </authorList>
    </citation>
    <scope>NUCLEOTIDE SEQUENCE [LARGE SCALE GENOMIC DNA]</scope>
</reference>
<keyword evidence="1" id="KW-1133">Transmembrane helix</keyword>
<dbReference type="Proteomes" id="UP000176755">
    <property type="component" value="Unassembled WGS sequence"/>
</dbReference>
<feature type="domain" description="Schlafen AlbA-2" evidence="3">
    <location>
        <begin position="179"/>
        <end position="312"/>
    </location>
</feature>
<name>A0A1G2E170_9BACT</name>
<dbReference type="PANTHER" id="PTHR37938:SF1">
    <property type="entry name" value="BLL0215 PROTEIN"/>
    <property type="match status" value="1"/>
</dbReference>
<organism evidence="4 5">
    <name type="scientific">Candidatus Nealsonbacteria bacterium RBG_13_42_11</name>
    <dbReference type="NCBI Taxonomy" id="1801663"/>
    <lineage>
        <taxon>Bacteria</taxon>
        <taxon>Candidatus Nealsoniibacteriota</taxon>
    </lineage>
</organism>
<dbReference type="InterPro" id="IPR007421">
    <property type="entry name" value="Schlafen_AlbA_2_dom"/>
</dbReference>
<evidence type="ECO:0000256" key="1">
    <source>
        <dbReference type="SAM" id="Phobius"/>
    </source>
</evidence>
<keyword evidence="1" id="KW-0472">Membrane</keyword>
<evidence type="ECO:0000259" key="2">
    <source>
        <dbReference type="Pfam" id="PF03703"/>
    </source>
</evidence>
<dbReference type="AlphaFoldDB" id="A0A1G2E170"/>
<dbReference type="PANTHER" id="PTHR37938">
    <property type="entry name" value="BLL0215 PROTEIN"/>
    <property type="match status" value="1"/>
</dbReference>
<dbReference type="Gene3D" id="3.30.950.30">
    <property type="entry name" value="Schlafen, AAA domain"/>
    <property type="match status" value="1"/>
</dbReference>
<evidence type="ECO:0000259" key="3">
    <source>
        <dbReference type="Pfam" id="PF04326"/>
    </source>
</evidence>